<dbReference type="EMBL" id="JAGFBR010000002">
    <property type="protein sequence ID" value="KAH0470265.1"/>
    <property type="molecule type" value="Genomic_DNA"/>
</dbReference>
<reference evidence="1 2" key="1">
    <citation type="journal article" date="2021" name="Hortic Res">
        <title>Chromosome-scale assembly of the Dendrobium chrysotoxum genome enhances the understanding of orchid evolution.</title>
        <authorList>
            <person name="Zhang Y."/>
            <person name="Zhang G.Q."/>
            <person name="Zhang D."/>
            <person name="Liu X.D."/>
            <person name="Xu X.Y."/>
            <person name="Sun W.H."/>
            <person name="Yu X."/>
            <person name="Zhu X."/>
            <person name="Wang Z.W."/>
            <person name="Zhao X."/>
            <person name="Zhong W.Y."/>
            <person name="Chen H."/>
            <person name="Yin W.L."/>
            <person name="Huang T."/>
            <person name="Niu S.C."/>
            <person name="Liu Z.J."/>
        </authorList>
    </citation>
    <scope>NUCLEOTIDE SEQUENCE [LARGE SCALE GENOMIC DNA]</scope>
    <source>
        <strain evidence="1">Lindl</strain>
    </source>
</reference>
<evidence type="ECO:0000313" key="2">
    <source>
        <dbReference type="Proteomes" id="UP000775213"/>
    </source>
</evidence>
<evidence type="ECO:0000313" key="1">
    <source>
        <dbReference type="EMBL" id="KAH0470265.1"/>
    </source>
</evidence>
<comment type="caution">
    <text evidence="1">The sequence shown here is derived from an EMBL/GenBank/DDBJ whole genome shotgun (WGS) entry which is preliminary data.</text>
</comment>
<dbReference type="AlphaFoldDB" id="A0AAV7H7V8"/>
<dbReference type="Proteomes" id="UP000775213">
    <property type="component" value="Unassembled WGS sequence"/>
</dbReference>
<gene>
    <name evidence="1" type="ORF">IEQ34_001823</name>
</gene>
<keyword evidence="2" id="KW-1185">Reference proteome</keyword>
<accession>A0AAV7H7V8</accession>
<name>A0AAV7H7V8_DENCH</name>
<organism evidence="1 2">
    <name type="scientific">Dendrobium chrysotoxum</name>
    <name type="common">Orchid</name>
    <dbReference type="NCBI Taxonomy" id="161865"/>
    <lineage>
        <taxon>Eukaryota</taxon>
        <taxon>Viridiplantae</taxon>
        <taxon>Streptophyta</taxon>
        <taxon>Embryophyta</taxon>
        <taxon>Tracheophyta</taxon>
        <taxon>Spermatophyta</taxon>
        <taxon>Magnoliopsida</taxon>
        <taxon>Liliopsida</taxon>
        <taxon>Asparagales</taxon>
        <taxon>Orchidaceae</taxon>
        <taxon>Epidendroideae</taxon>
        <taxon>Malaxideae</taxon>
        <taxon>Dendrobiinae</taxon>
        <taxon>Dendrobium</taxon>
    </lineage>
</organism>
<proteinExistence type="predicted"/>
<protein>
    <submittedName>
        <fullName evidence="1">Uncharacterized protein</fullName>
    </submittedName>
</protein>
<sequence>MDCASSYYYLWGLPALWFSEEEVKHLAKTGEFSITLLDQLHVLIKLCNDLNYGRKDHECIKKDHFTLDSNDMALLDEYDILNKKFLFKKDFDLLGVRARVFKSNTKVLKINCNSI</sequence>